<gene>
    <name evidence="2" type="ORF">SAMN02745165_02264</name>
</gene>
<accession>A0A1M6IVZ1</accession>
<dbReference type="InterPro" id="IPR028994">
    <property type="entry name" value="Integrin_alpha_N"/>
</dbReference>
<keyword evidence="3" id="KW-1185">Reference proteome</keyword>
<dbReference type="STRING" id="1122189.SAMN02745165_02264"/>
<sequence length="317" mass="35562">MSFSKQSTIRRPETTASRRSRPFFFWLSRTLAGYLITLAFLFPANASDVKLATDRTLTALKADKAVIRALTDEFSQLPEKQISVSEDGAVYAQYSQPTTRYQHGILGDAIEAGQLIVARNGTFYKHTLAEQYVFEDIKPRLFDVDNDGQMEIVTIRSHIKKGAGIMIYKIENDALTEFAWIEEIGTASRWLNIAAIYDLDGDGRVEMAWIQTPHIGGILKVARIRPGKLVALSESSPYSNHSIGERNLCLSLVAQEENATLLYVPAQNRRQIVGFQLKDNTMKKIKTISQPVNFSTPLVRQHNFSKVVQSGVSCPEF</sequence>
<dbReference type="Pfam" id="PF13517">
    <property type="entry name" value="FG-GAP_3"/>
    <property type="match status" value="1"/>
</dbReference>
<keyword evidence="1" id="KW-0732">Signal</keyword>
<evidence type="ECO:0000313" key="2">
    <source>
        <dbReference type="EMBL" id="SHJ38582.1"/>
    </source>
</evidence>
<dbReference type="RefSeq" id="WP_072908838.1">
    <property type="nucleotide sequence ID" value="NZ_FQZT01000007.1"/>
</dbReference>
<dbReference type="OrthoDB" id="58662at2"/>
<dbReference type="InterPro" id="IPR013517">
    <property type="entry name" value="FG-GAP"/>
</dbReference>
<dbReference type="Proteomes" id="UP000184171">
    <property type="component" value="Unassembled WGS sequence"/>
</dbReference>
<dbReference type="AlphaFoldDB" id="A0A1M6IVZ1"/>
<evidence type="ECO:0000313" key="3">
    <source>
        <dbReference type="Proteomes" id="UP000184171"/>
    </source>
</evidence>
<evidence type="ECO:0000256" key="1">
    <source>
        <dbReference type="ARBA" id="ARBA00022729"/>
    </source>
</evidence>
<organism evidence="2 3">
    <name type="scientific">Malonomonas rubra DSM 5091</name>
    <dbReference type="NCBI Taxonomy" id="1122189"/>
    <lineage>
        <taxon>Bacteria</taxon>
        <taxon>Pseudomonadati</taxon>
        <taxon>Thermodesulfobacteriota</taxon>
        <taxon>Desulfuromonadia</taxon>
        <taxon>Desulfuromonadales</taxon>
        <taxon>Geopsychrobacteraceae</taxon>
        <taxon>Malonomonas</taxon>
    </lineage>
</organism>
<proteinExistence type="predicted"/>
<name>A0A1M6IVZ1_MALRU</name>
<dbReference type="SUPFAM" id="SSF69318">
    <property type="entry name" value="Integrin alpha N-terminal domain"/>
    <property type="match status" value="1"/>
</dbReference>
<dbReference type="EMBL" id="FQZT01000007">
    <property type="protein sequence ID" value="SHJ38582.1"/>
    <property type="molecule type" value="Genomic_DNA"/>
</dbReference>
<protein>
    <submittedName>
        <fullName evidence="2">Repeat domain-containing protein</fullName>
    </submittedName>
</protein>
<reference evidence="2 3" key="1">
    <citation type="submission" date="2016-11" db="EMBL/GenBank/DDBJ databases">
        <authorList>
            <person name="Jaros S."/>
            <person name="Januszkiewicz K."/>
            <person name="Wedrychowicz H."/>
        </authorList>
    </citation>
    <scope>NUCLEOTIDE SEQUENCE [LARGE SCALE GENOMIC DNA]</scope>
    <source>
        <strain evidence="2 3">DSM 5091</strain>
    </source>
</reference>